<evidence type="ECO:0000256" key="1">
    <source>
        <dbReference type="SAM" id="Phobius"/>
    </source>
</evidence>
<keyword evidence="1" id="KW-0812">Transmembrane</keyword>
<feature type="transmembrane region" description="Helical" evidence="1">
    <location>
        <begin position="6"/>
        <end position="27"/>
    </location>
</feature>
<proteinExistence type="predicted"/>
<keyword evidence="1" id="KW-0472">Membrane</keyword>
<accession>A0A4Y2F104</accession>
<keyword evidence="3" id="KW-1185">Reference proteome</keyword>
<organism evidence="2 3">
    <name type="scientific">Araneus ventricosus</name>
    <name type="common">Orbweaver spider</name>
    <name type="synonym">Epeira ventricosa</name>
    <dbReference type="NCBI Taxonomy" id="182803"/>
    <lineage>
        <taxon>Eukaryota</taxon>
        <taxon>Metazoa</taxon>
        <taxon>Ecdysozoa</taxon>
        <taxon>Arthropoda</taxon>
        <taxon>Chelicerata</taxon>
        <taxon>Arachnida</taxon>
        <taxon>Araneae</taxon>
        <taxon>Araneomorphae</taxon>
        <taxon>Entelegynae</taxon>
        <taxon>Araneoidea</taxon>
        <taxon>Araneidae</taxon>
        <taxon>Araneus</taxon>
    </lineage>
</organism>
<name>A0A4Y2F104_ARAVE</name>
<sequence length="96" mass="10516">MQLCKLFGGQFLVVVFLKLIDIIFYLVNMILAKDTISFTAGSTGTRSNPSKSHSTTLSSQSFFQAEARVLLVSGPPREPSLPRIFDHLEAGNEVGK</sequence>
<gene>
    <name evidence="2" type="ORF">AVEN_166438_1</name>
</gene>
<comment type="caution">
    <text evidence="2">The sequence shown here is derived from an EMBL/GenBank/DDBJ whole genome shotgun (WGS) entry which is preliminary data.</text>
</comment>
<evidence type="ECO:0000313" key="2">
    <source>
        <dbReference type="EMBL" id="GBM34006.1"/>
    </source>
</evidence>
<protein>
    <submittedName>
        <fullName evidence="2">Uncharacterized protein</fullName>
    </submittedName>
</protein>
<evidence type="ECO:0000313" key="3">
    <source>
        <dbReference type="Proteomes" id="UP000499080"/>
    </source>
</evidence>
<dbReference type="AlphaFoldDB" id="A0A4Y2F104"/>
<reference evidence="2 3" key="1">
    <citation type="journal article" date="2019" name="Sci. Rep.">
        <title>Orb-weaving spider Araneus ventricosus genome elucidates the spidroin gene catalogue.</title>
        <authorList>
            <person name="Kono N."/>
            <person name="Nakamura H."/>
            <person name="Ohtoshi R."/>
            <person name="Moran D.A.P."/>
            <person name="Shinohara A."/>
            <person name="Yoshida Y."/>
            <person name="Fujiwara M."/>
            <person name="Mori M."/>
            <person name="Tomita M."/>
            <person name="Arakawa K."/>
        </authorList>
    </citation>
    <scope>NUCLEOTIDE SEQUENCE [LARGE SCALE GENOMIC DNA]</scope>
</reference>
<dbReference type="Proteomes" id="UP000499080">
    <property type="component" value="Unassembled WGS sequence"/>
</dbReference>
<keyword evidence="1" id="KW-1133">Transmembrane helix</keyword>
<dbReference type="EMBL" id="BGPR01000748">
    <property type="protein sequence ID" value="GBM34006.1"/>
    <property type="molecule type" value="Genomic_DNA"/>
</dbReference>